<dbReference type="GO" id="GO:0046872">
    <property type="term" value="F:metal ion binding"/>
    <property type="evidence" value="ECO:0007669"/>
    <property type="project" value="UniProtKB-KW"/>
</dbReference>
<dbReference type="GO" id="GO:0030245">
    <property type="term" value="P:cellulose catabolic process"/>
    <property type="evidence" value="ECO:0007669"/>
    <property type="project" value="UniProtKB-KW"/>
</dbReference>
<feature type="chain" id="PRO_5024797646" description="lytic cellulose monooxygenase (C4-dehydrogenating)" evidence="16">
    <location>
        <begin position="20"/>
        <end position="248"/>
    </location>
</feature>
<dbReference type="OrthoDB" id="3496539at2759"/>
<sequence length="248" mass="27241">MKTLTTITLLLTLTHRVLSHYVWSALIINDQRTKDYEYIRKIQRPQGDENSPITDIQSTDIRCGYGSTTTGTTVSVANVKAGSIIGLSLRAHEHIYHDGPITVYMSKAPGNVQTYDGSGGWFKIAELTGAPRCTARFHPGLGHQVPLSRRIQWPATGKTEYKFKIPGSTPSGQYLVRIEQIGLHRASIRGAAEFFISCGHVNVVNGGSGRPDPMVKFPGAYREDDPGILVNIYDAKCYSPPGPEVWLG</sequence>
<evidence type="ECO:0000256" key="10">
    <source>
        <dbReference type="ARBA" id="ARBA00023157"/>
    </source>
</evidence>
<evidence type="ECO:0000256" key="12">
    <source>
        <dbReference type="ARBA" id="ARBA00023326"/>
    </source>
</evidence>
<keyword evidence="19" id="KW-1185">Reference proteome</keyword>
<evidence type="ECO:0000256" key="8">
    <source>
        <dbReference type="ARBA" id="ARBA00023008"/>
    </source>
</evidence>
<dbReference type="InterPro" id="IPR005103">
    <property type="entry name" value="AA9_LPMO"/>
</dbReference>
<evidence type="ECO:0000256" key="13">
    <source>
        <dbReference type="ARBA" id="ARBA00044502"/>
    </source>
</evidence>
<keyword evidence="3" id="KW-0964">Secreted</keyword>
<evidence type="ECO:0000313" key="18">
    <source>
        <dbReference type="EMBL" id="KAE8151271.1"/>
    </source>
</evidence>
<evidence type="ECO:0000256" key="2">
    <source>
        <dbReference type="ARBA" id="ARBA00004613"/>
    </source>
</evidence>
<evidence type="ECO:0000256" key="14">
    <source>
        <dbReference type="ARBA" id="ARBA00045077"/>
    </source>
</evidence>
<comment type="subcellular location">
    <subcellularLocation>
        <location evidence="2">Secreted</location>
    </subcellularLocation>
</comment>
<keyword evidence="7" id="KW-0560">Oxidoreductase</keyword>
<evidence type="ECO:0000256" key="3">
    <source>
        <dbReference type="ARBA" id="ARBA00022525"/>
    </source>
</evidence>
<feature type="domain" description="Auxiliary Activity family 9 catalytic" evidence="17">
    <location>
        <begin position="20"/>
        <end position="234"/>
    </location>
</feature>
<evidence type="ECO:0000256" key="11">
    <source>
        <dbReference type="ARBA" id="ARBA00023277"/>
    </source>
</evidence>
<dbReference type="AlphaFoldDB" id="A0A5N6TYZ7"/>
<evidence type="ECO:0000256" key="7">
    <source>
        <dbReference type="ARBA" id="ARBA00023002"/>
    </source>
</evidence>
<keyword evidence="9" id="KW-0503">Monooxygenase</keyword>
<accession>A0A5N6TYZ7</accession>
<comment type="catalytic activity">
    <reaction evidence="14">
        <text>[(1-&gt;4)-beta-D-glucosyl]n+m + reduced acceptor + O2 = 4-dehydro-beta-D-glucosyl-[(1-&gt;4)-beta-D-glucosyl]n-1 + [(1-&gt;4)-beta-D-glucosyl]m + acceptor + H2O.</text>
        <dbReference type="EC" id="1.14.99.56"/>
    </reaction>
</comment>
<keyword evidence="6" id="KW-0136">Cellulose degradation</keyword>
<dbReference type="InterPro" id="IPR049892">
    <property type="entry name" value="AA9"/>
</dbReference>
<evidence type="ECO:0000256" key="15">
    <source>
        <dbReference type="ARBA" id="ARBA00047174"/>
    </source>
</evidence>
<evidence type="ECO:0000256" key="9">
    <source>
        <dbReference type="ARBA" id="ARBA00023033"/>
    </source>
</evidence>
<keyword evidence="8" id="KW-0186">Copper</keyword>
<dbReference type="Pfam" id="PF03443">
    <property type="entry name" value="AA9"/>
    <property type="match status" value="1"/>
</dbReference>
<evidence type="ECO:0000256" key="6">
    <source>
        <dbReference type="ARBA" id="ARBA00023001"/>
    </source>
</evidence>
<proteinExistence type="inferred from homology"/>
<feature type="signal peptide" evidence="16">
    <location>
        <begin position="1"/>
        <end position="19"/>
    </location>
</feature>
<organism evidence="18 19">
    <name type="scientific">Aspergillus avenaceus</name>
    <dbReference type="NCBI Taxonomy" id="36643"/>
    <lineage>
        <taxon>Eukaryota</taxon>
        <taxon>Fungi</taxon>
        <taxon>Dikarya</taxon>
        <taxon>Ascomycota</taxon>
        <taxon>Pezizomycotina</taxon>
        <taxon>Eurotiomycetes</taxon>
        <taxon>Eurotiomycetidae</taxon>
        <taxon>Eurotiales</taxon>
        <taxon>Aspergillaceae</taxon>
        <taxon>Aspergillus</taxon>
        <taxon>Aspergillus subgen. Circumdati</taxon>
    </lineage>
</organism>
<protein>
    <recommendedName>
        <fullName evidence="15">lytic cellulose monooxygenase (C4-dehydrogenating)</fullName>
        <ecNumber evidence="15">1.14.99.56</ecNumber>
    </recommendedName>
</protein>
<keyword evidence="12" id="KW-0624">Polysaccharide degradation</keyword>
<dbReference type="PANTHER" id="PTHR33353:SF10">
    <property type="entry name" value="ENDO-BETA-1,4-GLUCANASE D"/>
    <property type="match status" value="1"/>
</dbReference>
<dbReference type="EMBL" id="ML742074">
    <property type="protein sequence ID" value="KAE8151271.1"/>
    <property type="molecule type" value="Genomic_DNA"/>
</dbReference>
<evidence type="ECO:0000256" key="1">
    <source>
        <dbReference type="ARBA" id="ARBA00001973"/>
    </source>
</evidence>
<gene>
    <name evidence="18" type="ORF">BDV25DRAFT_138989</name>
</gene>
<evidence type="ECO:0000313" key="19">
    <source>
        <dbReference type="Proteomes" id="UP000325780"/>
    </source>
</evidence>
<evidence type="ECO:0000256" key="5">
    <source>
        <dbReference type="ARBA" id="ARBA00022729"/>
    </source>
</evidence>
<keyword evidence="11" id="KW-0119">Carbohydrate metabolism</keyword>
<dbReference type="Gene3D" id="2.70.50.70">
    <property type="match status" value="1"/>
</dbReference>
<dbReference type="CDD" id="cd21175">
    <property type="entry name" value="LPMO_AA9"/>
    <property type="match status" value="1"/>
</dbReference>
<evidence type="ECO:0000259" key="17">
    <source>
        <dbReference type="Pfam" id="PF03443"/>
    </source>
</evidence>
<comment type="similarity">
    <text evidence="13">Belongs to the polysaccharide monooxygenase AA9 family.</text>
</comment>
<reference evidence="18 19" key="1">
    <citation type="submission" date="2019-04" db="EMBL/GenBank/DDBJ databases">
        <title>Friends and foes A comparative genomics study of 23 Aspergillus species from section Flavi.</title>
        <authorList>
            <consortium name="DOE Joint Genome Institute"/>
            <person name="Kjaerbolling I."/>
            <person name="Vesth T."/>
            <person name="Frisvad J.C."/>
            <person name="Nybo J.L."/>
            <person name="Theobald S."/>
            <person name="Kildgaard S."/>
            <person name="Isbrandt T."/>
            <person name="Kuo A."/>
            <person name="Sato A."/>
            <person name="Lyhne E.K."/>
            <person name="Kogle M.E."/>
            <person name="Wiebenga A."/>
            <person name="Kun R.S."/>
            <person name="Lubbers R.J."/>
            <person name="Makela M.R."/>
            <person name="Barry K."/>
            <person name="Chovatia M."/>
            <person name="Clum A."/>
            <person name="Daum C."/>
            <person name="Haridas S."/>
            <person name="He G."/>
            <person name="LaButti K."/>
            <person name="Lipzen A."/>
            <person name="Mondo S."/>
            <person name="Riley R."/>
            <person name="Salamov A."/>
            <person name="Simmons B.A."/>
            <person name="Magnuson J.K."/>
            <person name="Henrissat B."/>
            <person name="Mortensen U.H."/>
            <person name="Larsen T.O."/>
            <person name="Devries R.P."/>
            <person name="Grigoriev I.V."/>
            <person name="Machida M."/>
            <person name="Baker S.E."/>
            <person name="Andersen M.R."/>
        </authorList>
    </citation>
    <scope>NUCLEOTIDE SEQUENCE [LARGE SCALE GENOMIC DNA]</scope>
    <source>
        <strain evidence="18 19">IBT 18842</strain>
    </source>
</reference>
<keyword evidence="5 16" id="KW-0732">Signal</keyword>
<keyword evidence="4" id="KW-0479">Metal-binding</keyword>
<evidence type="ECO:0000256" key="4">
    <source>
        <dbReference type="ARBA" id="ARBA00022723"/>
    </source>
</evidence>
<comment type="cofactor">
    <cofactor evidence="1">
        <name>Cu(2+)</name>
        <dbReference type="ChEBI" id="CHEBI:29036"/>
    </cofactor>
</comment>
<dbReference type="Proteomes" id="UP000325780">
    <property type="component" value="Unassembled WGS sequence"/>
</dbReference>
<dbReference type="EC" id="1.14.99.56" evidence="15"/>
<keyword evidence="10" id="KW-1015">Disulfide bond</keyword>
<dbReference type="GO" id="GO:0016787">
    <property type="term" value="F:hydrolase activity"/>
    <property type="evidence" value="ECO:0007669"/>
    <property type="project" value="UniProtKB-KW"/>
</dbReference>
<dbReference type="GO" id="GO:0005576">
    <property type="term" value="C:extracellular region"/>
    <property type="evidence" value="ECO:0007669"/>
    <property type="project" value="UniProtKB-SubCell"/>
</dbReference>
<keyword evidence="18" id="KW-0378">Hydrolase</keyword>
<dbReference type="GO" id="GO:0004497">
    <property type="term" value="F:monooxygenase activity"/>
    <property type="evidence" value="ECO:0007669"/>
    <property type="project" value="UniProtKB-KW"/>
</dbReference>
<evidence type="ECO:0000256" key="16">
    <source>
        <dbReference type="SAM" id="SignalP"/>
    </source>
</evidence>
<name>A0A5N6TYZ7_ASPAV</name>
<dbReference type="PANTHER" id="PTHR33353">
    <property type="entry name" value="PUTATIVE (AFU_ORTHOLOGUE AFUA_1G12560)-RELATED"/>
    <property type="match status" value="1"/>
</dbReference>